<evidence type="ECO:0000259" key="6">
    <source>
        <dbReference type="Pfam" id="PF02384"/>
    </source>
</evidence>
<dbReference type="Pfam" id="PF01420">
    <property type="entry name" value="Methylase_S"/>
    <property type="match status" value="1"/>
</dbReference>
<dbReference type="InterPro" id="IPR029063">
    <property type="entry name" value="SAM-dependent_MTases_sf"/>
</dbReference>
<dbReference type="SUPFAM" id="SSF116734">
    <property type="entry name" value="DNA methylase specificity domain"/>
    <property type="match status" value="1"/>
</dbReference>
<keyword evidence="8" id="KW-1185">Reference proteome</keyword>
<dbReference type="InterPro" id="IPR044946">
    <property type="entry name" value="Restrct_endonuc_typeI_TRD_sf"/>
</dbReference>
<accession>A0A7W6E959</accession>
<organism evidence="7 8">
    <name type="scientific">Sulfitobacter undariae</name>
    <dbReference type="NCBI Taxonomy" id="1563671"/>
    <lineage>
        <taxon>Bacteria</taxon>
        <taxon>Pseudomonadati</taxon>
        <taxon>Pseudomonadota</taxon>
        <taxon>Alphaproteobacteria</taxon>
        <taxon>Rhodobacterales</taxon>
        <taxon>Roseobacteraceae</taxon>
        <taxon>Sulfitobacter</taxon>
    </lineage>
</organism>
<dbReference type="RefSeq" id="WP_184567889.1">
    <property type="nucleotide sequence ID" value="NZ_JACIEI010000019.1"/>
</dbReference>
<protein>
    <recommendedName>
        <fullName evidence="9">Type I restriction enzyme M protein</fullName>
    </recommendedName>
</protein>
<dbReference type="Pfam" id="PF02384">
    <property type="entry name" value="N6_Mtase"/>
    <property type="match status" value="1"/>
</dbReference>
<dbReference type="PANTHER" id="PTHR30408:SF12">
    <property type="entry name" value="TYPE I RESTRICTION ENZYME MJAVIII SPECIFICITY SUBUNIT"/>
    <property type="match status" value="1"/>
</dbReference>
<dbReference type="Gene3D" id="3.40.50.150">
    <property type="entry name" value="Vaccinia Virus protein VP39"/>
    <property type="match status" value="1"/>
</dbReference>
<dbReference type="InterPro" id="IPR003356">
    <property type="entry name" value="DNA_methylase_A-5"/>
</dbReference>
<feature type="domain" description="Type I restriction modification DNA specificity" evidence="5">
    <location>
        <begin position="373"/>
        <end position="541"/>
    </location>
</feature>
<dbReference type="GO" id="GO:0008170">
    <property type="term" value="F:N-methyltransferase activity"/>
    <property type="evidence" value="ECO:0007669"/>
    <property type="project" value="InterPro"/>
</dbReference>
<evidence type="ECO:0000256" key="2">
    <source>
        <dbReference type="ARBA" id="ARBA00010923"/>
    </source>
</evidence>
<dbReference type="PANTHER" id="PTHR30408">
    <property type="entry name" value="TYPE-1 RESTRICTION ENZYME ECOKI SPECIFICITY PROTEIN"/>
    <property type="match status" value="1"/>
</dbReference>
<evidence type="ECO:0000256" key="4">
    <source>
        <dbReference type="ARBA" id="ARBA00023125"/>
    </source>
</evidence>
<evidence type="ECO:0000256" key="1">
    <source>
        <dbReference type="ARBA" id="ARBA00006594"/>
    </source>
</evidence>
<feature type="domain" description="DNA methylase adenine-specific" evidence="6">
    <location>
        <begin position="228"/>
        <end position="363"/>
    </location>
</feature>
<dbReference type="EMBL" id="JACIEI010000019">
    <property type="protein sequence ID" value="MBB3995741.1"/>
    <property type="molecule type" value="Genomic_DNA"/>
</dbReference>
<reference evidence="7 8" key="1">
    <citation type="submission" date="2020-08" db="EMBL/GenBank/DDBJ databases">
        <title>Genomic Encyclopedia of Type Strains, Phase IV (KMG-IV): sequencing the most valuable type-strain genomes for metagenomic binning, comparative biology and taxonomic classification.</title>
        <authorList>
            <person name="Goeker M."/>
        </authorList>
    </citation>
    <scope>NUCLEOTIDE SEQUENCE [LARGE SCALE GENOMIC DNA]</scope>
    <source>
        <strain evidence="7 8">DSM 102234</strain>
    </source>
</reference>
<keyword evidence="4" id="KW-0238">DNA-binding</keyword>
<evidence type="ECO:0000313" key="7">
    <source>
        <dbReference type="EMBL" id="MBB3995741.1"/>
    </source>
</evidence>
<dbReference type="InterPro" id="IPR052021">
    <property type="entry name" value="Type-I_RS_S_subunit"/>
</dbReference>
<dbReference type="Gene3D" id="3.90.220.20">
    <property type="entry name" value="DNA methylase specificity domains"/>
    <property type="match status" value="1"/>
</dbReference>
<keyword evidence="3" id="KW-0680">Restriction system</keyword>
<evidence type="ECO:0008006" key="9">
    <source>
        <dbReference type="Google" id="ProtNLM"/>
    </source>
</evidence>
<comment type="similarity">
    <text evidence="2">Belongs to the type-I restriction system S methylase family.</text>
</comment>
<comment type="similarity">
    <text evidence="1">Belongs to the N(4)/N(6)-methyltransferase family.</text>
</comment>
<dbReference type="SUPFAM" id="SSF53335">
    <property type="entry name" value="S-adenosyl-L-methionine-dependent methyltransferases"/>
    <property type="match status" value="1"/>
</dbReference>
<dbReference type="GO" id="GO:0003677">
    <property type="term" value="F:DNA binding"/>
    <property type="evidence" value="ECO:0007669"/>
    <property type="project" value="UniProtKB-KW"/>
</dbReference>
<gene>
    <name evidence="7" type="ORF">GGR95_003405</name>
</gene>
<dbReference type="InterPro" id="IPR000055">
    <property type="entry name" value="Restrct_endonuc_typeI_TRD"/>
</dbReference>
<dbReference type="CDD" id="cd16961">
    <property type="entry name" value="RMtype1_S_TRD-CR_like"/>
    <property type="match status" value="1"/>
</dbReference>
<evidence type="ECO:0000259" key="5">
    <source>
        <dbReference type="Pfam" id="PF01420"/>
    </source>
</evidence>
<name>A0A7W6E959_9RHOB</name>
<sequence length="576" mass="63306">MKHIWRELDALRGSIDPQRLAGVLLREVAEISGEAPGIYSGLERHWQECRENPSYPHLQSAARMFLELSEAERIASLPRLGNIDGSRRFEFGLIEDIPAKKIAEMAGQVASVRCSFGPSAMPALQIALEGKIAKRFLHVRFVDADIDLCDLVKLAAAAIGVSIDVIAGQPFSRIDGGSFEAEICMPPFGANIRDREELPRKTLERIDAAERGRLHFEPVAMADMLVHAPNARVVFSFTAGALFRTVGFEAVARSEIIDSGRLVAVFAVPPSMIYTTTQIATGIVILKPKGHHEESIRFVDLADKRFATKANRGRYNIDRKTSWAEAIDCEISDDVLWARDVAVSEIHDQSDVLSAERYLRTQSGEALSVFLANYETRPLGDVVEVIRPAAIPKSEDGEFIIHEASPGDIGEEGFLNCPPKETRVARGALRKARNQQVRPGDVLLSVKGTIGKTGMIPKNVPGLDEDSFWTAGQSLVILRSKGSISPEVLFEYLSNGLVQDYIGSLAGGAAIQSITAKDLAALQIPVPSKEQQAQVGEEFQKRQHAFEKLHGIRQAIDQIKNQSWPHAELKMTEVNP</sequence>
<dbReference type="GO" id="GO:0009307">
    <property type="term" value="P:DNA restriction-modification system"/>
    <property type="evidence" value="ECO:0007669"/>
    <property type="project" value="UniProtKB-KW"/>
</dbReference>
<dbReference type="Proteomes" id="UP000530268">
    <property type="component" value="Unassembled WGS sequence"/>
</dbReference>
<proteinExistence type="inferred from homology"/>
<dbReference type="AlphaFoldDB" id="A0A7W6E959"/>
<comment type="caution">
    <text evidence="7">The sequence shown here is derived from an EMBL/GenBank/DDBJ whole genome shotgun (WGS) entry which is preliminary data.</text>
</comment>
<evidence type="ECO:0000256" key="3">
    <source>
        <dbReference type="ARBA" id="ARBA00022747"/>
    </source>
</evidence>
<evidence type="ECO:0000313" key="8">
    <source>
        <dbReference type="Proteomes" id="UP000530268"/>
    </source>
</evidence>